<gene>
    <name evidence="2" type="ORF">A8950_3260</name>
</gene>
<keyword evidence="3" id="KW-1185">Reference proteome</keyword>
<evidence type="ECO:0000256" key="1">
    <source>
        <dbReference type="SAM" id="MobiDB-lite"/>
    </source>
</evidence>
<evidence type="ECO:0000313" key="2">
    <source>
        <dbReference type="EMBL" id="TDQ78799.1"/>
    </source>
</evidence>
<dbReference type="EMBL" id="SNYW01000012">
    <property type="protein sequence ID" value="TDQ78799.1"/>
    <property type="molecule type" value="Genomic_DNA"/>
</dbReference>
<feature type="compositionally biased region" description="Polar residues" evidence="1">
    <location>
        <begin position="12"/>
        <end position="21"/>
    </location>
</feature>
<comment type="caution">
    <text evidence="2">The sequence shown here is derived from an EMBL/GenBank/DDBJ whole genome shotgun (WGS) entry which is preliminary data.</text>
</comment>
<proteinExistence type="predicted"/>
<dbReference type="Proteomes" id="UP000295783">
    <property type="component" value="Unassembled WGS sequence"/>
</dbReference>
<dbReference type="InterPro" id="IPR019600">
    <property type="entry name" value="Hemin_uptake_protein_HemP"/>
</dbReference>
<protein>
    <submittedName>
        <fullName evidence="2">Hemin uptake protein hemP</fullName>
    </submittedName>
</protein>
<sequence length="99" mass="11005">MDRTAMGYRDAATTSPLGNSNEDYRRPAVAGGEYRDRPAMQHRRPEGMGKSASSSNANRGIQTVNLQTILQGAREAIIDFDGAAYRLRITRNHRLILTK</sequence>
<accession>A0A4R6WFG6</accession>
<name>A0A4R6WFG6_9PROT</name>
<dbReference type="Pfam" id="PF10636">
    <property type="entry name" value="hemP"/>
    <property type="match status" value="1"/>
</dbReference>
<feature type="region of interest" description="Disordered" evidence="1">
    <location>
        <begin position="1"/>
        <end position="59"/>
    </location>
</feature>
<dbReference type="Gene3D" id="2.10.70.10">
    <property type="entry name" value="Complement Module, domain 1"/>
    <property type="match status" value="1"/>
</dbReference>
<reference evidence="2 3" key="1">
    <citation type="submission" date="2019-03" db="EMBL/GenBank/DDBJ databases">
        <title>Genomic Encyclopedia of Type Strains, Phase III (KMG-III): the genomes of soil and plant-associated and newly described type strains.</title>
        <authorList>
            <person name="Whitman W."/>
        </authorList>
    </citation>
    <scope>NUCLEOTIDE SEQUENCE [LARGE SCALE GENOMIC DNA]</scope>
    <source>
        <strain evidence="2 3">CGMCC 1.7660</strain>
    </source>
</reference>
<evidence type="ECO:0000313" key="3">
    <source>
        <dbReference type="Proteomes" id="UP000295783"/>
    </source>
</evidence>
<organism evidence="2 3">
    <name type="scientific">Dongia mobilis</name>
    <dbReference type="NCBI Taxonomy" id="578943"/>
    <lineage>
        <taxon>Bacteria</taxon>
        <taxon>Pseudomonadati</taxon>
        <taxon>Pseudomonadota</taxon>
        <taxon>Alphaproteobacteria</taxon>
        <taxon>Rhodospirillales</taxon>
        <taxon>Dongiaceae</taxon>
        <taxon>Dongia</taxon>
    </lineage>
</organism>
<feature type="compositionally biased region" description="Basic and acidic residues" evidence="1">
    <location>
        <begin position="33"/>
        <end position="47"/>
    </location>
</feature>
<dbReference type="AlphaFoldDB" id="A0A4R6WFG6"/>